<sequence length="172" mass="18137">MERVWLLDHLALTLRETDFADPALAGQPGVRERGVRLEVRPVTVTAEGSLYSSPALALAPPVCRVDLLESAPGAADRVHWHPVMHDGEPGERVFDEDLSADPEGWLAARLRDLPSLVAGAPEADRGPLLADADAVAALAGEVAAQVAASLASLRGPWPVVTHDERGMAPVPA</sequence>
<dbReference type="Proteomes" id="UP000679307">
    <property type="component" value="Chromosome"/>
</dbReference>
<reference evidence="1 2" key="1">
    <citation type="submission" date="2021-05" db="EMBL/GenBank/DDBJ databases">
        <title>Complete genome of Nocardioides aquaticus KCTC 9944T isolated from meromictic and hypersaline Ekho Lake, Antarctica.</title>
        <authorList>
            <person name="Hwang K."/>
            <person name="Kim K.M."/>
            <person name="Choe H."/>
        </authorList>
    </citation>
    <scope>NUCLEOTIDE SEQUENCE [LARGE SCALE GENOMIC DNA]</scope>
    <source>
        <strain evidence="1 2">KCTC 9944</strain>
    </source>
</reference>
<keyword evidence="2" id="KW-1185">Reference proteome</keyword>
<evidence type="ECO:0000313" key="1">
    <source>
        <dbReference type="EMBL" id="QVT81343.1"/>
    </source>
</evidence>
<accession>A0ABX8ELB8</accession>
<dbReference type="EMBL" id="CP075371">
    <property type="protein sequence ID" value="QVT81343.1"/>
    <property type="molecule type" value="Genomic_DNA"/>
</dbReference>
<name>A0ABX8ELB8_9ACTN</name>
<organism evidence="1 2">
    <name type="scientific">Nocardioides aquaticus</name>
    <dbReference type="NCBI Taxonomy" id="160826"/>
    <lineage>
        <taxon>Bacteria</taxon>
        <taxon>Bacillati</taxon>
        <taxon>Actinomycetota</taxon>
        <taxon>Actinomycetes</taxon>
        <taxon>Propionibacteriales</taxon>
        <taxon>Nocardioidaceae</taxon>
        <taxon>Nocardioides</taxon>
    </lineage>
</organism>
<evidence type="ECO:0000313" key="2">
    <source>
        <dbReference type="Proteomes" id="UP000679307"/>
    </source>
</evidence>
<protein>
    <submittedName>
        <fullName evidence="1">Uncharacterized protein</fullName>
    </submittedName>
</protein>
<dbReference type="RefSeq" id="WP_214056729.1">
    <property type="nucleotide sequence ID" value="NZ_CP075371.1"/>
</dbReference>
<gene>
    <name evidence="1" type="ORF">ENKNEFLB_03751</name>
</gene>
<proteinExistence type="predicted"/>